<comment type="caution">
    <text evidence="1">The sequence shown here is derived from an EMBL/GenBank/DDBJ whole genome shotgun (WGS) entry which is preliminary data.</text>
</comment>
<organism evidence="1 2">
    <name type="scientific">Rhizopus oryzae</name>
    <name type="common">Mucormycosis agent</name>
    <name type="synonym">Rhizopus arrhizus var. delemar</name>
    <dbReference type="NCBI Taxonomy" id="64495"/>
    <lineage>
        <taxon>Eukaryota</taxon>
        <taxon>Fungi</taxon>
        <taxon>Fungi incertae sedis</taxon>
        <taxon>Mucoromycota</taxon>
        <taxon>Mucoromycotina</taxon>
        <taxon>Mucoromycetes</taxon>
        <taxon>Mucorales</taxon>
        <taxon>Mucorineae</taxon>
        <taxon>Rhizopodaceae</taxon>
        <taxon>Rhizopus</taxon>
    </lineage>
</organism>
<dbReference type="AlphaFoldDB" id="A0A9P6Y4S7"/>
<gene>
    <name evidence="1" type="ORF">G6F51_009115</name>
</gene>
<accession>A0A9P6Y4S7</accession>
<dbReference type="EMBL" id="JAANIT010001609">
    <property type="protein sequence ID" value="KAG1539485.1"/>
    <property type="molecule type" value="Genomic_DNA"/>
</dbReference>
<sequence length="318" mass="36819">MILDLDDKTYLKEKLFTEEEITEMKQKNPIGFITTLPTDLANYINGFNCDSPKDFRTQLLKVQDWEHDYDPKKYHDFDWVKHTVFSFVRLYESGNLKKIQKEAWYNSHVWSLIDTIFDDIKTLQVIRGEAANAASTRRKNIDRCDLIVREEKAEHEYADEYGVGETAVHNLNTKAIKEKGIKLPKVMNDMLDKLVISNQNESKDLSVFGIQTAGLSITLLAADKPTPYITRITKIKDLSISSDVSHFTRSILPLIVLIWQFKQQILKVKNQVISNQKRNYPKDTSEWLNACLNHDNVVVMPVTSTSTEYVNKRRKVDS</sequence>
<name>A0A9P6Y4S7_RHIOR</name>
<evidence type="ECO:0000313" key="2">
    <source>
        <dbReference type="Proteomes" id="UP000717996"/>
    </source>
</evidence>
<dbReference type="Proteomes" id="UP000717996">
    <property type="component" value="Unassembled WGS sequence"/>
</dbReference>
<evidence type="ECO:0000313" key="1">
    <source>
        <dbReference type="EMBL" id="KAG1539485.1"/>
    </source>
</evidence>
<dbReference type="OrthoDB" id="5340906at2759"/>
<protein>
    <submittedName>
        <fullName evidence="1">Uncharacterized protein</fullName>
    </submittedName>
</protein>
<proteinExistence type="predicted"/>
<reference evidence="1" key="1">
    <citation type="journal article" date="2020" name="Microb. Genom.">
        <title>Genetic diversity of clinical and environmental Mucorales isolates obtained from an investigation of mucormycosis cases among solid organ transplant recipients.</title>
        <authorList>
            <person name="Nguyen M.H."/>
            <person name="Kaul D."/>
            <person name="Muto C."/>
            <person name="Cheng S.J."/>
            <person name="Richter R.A."/>
            <person name="Bruno V.M."/>
            <person name="Liu G."/>
            <person name="Beyhan S."/>
            <person name="Sundermann A.J."/>
            <person name="Mounaud S."/>
            <person name="Pasculle A.W."/>
            <person name="Nierman W.C."/>
            <person name="Driscoll E."/>
            <person name="Cumbie R."/>
            <person name="Clancy C.J."/>
            <person name="Dupont C.L."/>
        </authorList>
    </citation>
    <scope>NUCLEOTIDE SEQUENCE</scope>
    <source>
        <strain evidence="1">GL16</strain>
    </source>
</reference>